<dbReference type="PANTHER" id="PTHR11695:SF294">
    <property type="entry name" value="RETICULON-4-INTERACTING PROTEIN 1, MITOCHONDRIAL"/>
    <property type="match status" value="1"/>
</dbReference>
<protein>
    <recommendedName>
        <fullName evidence="1">Enoyl reductase (ER) domain-containing protein</fullName>
    </recommendedName>
</protein>
<dbReference type="PANTHER" id="PTHR11695">
    <property type="entry name" value="ALCOHOL DEHYDROGENASE RELATED"/>
    <property type="match status" value="1"/>
</dbReference>
<keyword evidence="3" id="KW-1185">Reference proteome</keyword>
<dbReference type="CDD" id="cd08267">
    <property type="entry name" value="MDR1"/>
    <property type="match status" value="1"/>
</dbReference>
<organism evidence="2 3">
    <name type="scientific">Naganishia liquefaciens</name>
    <dbReference type="NCBI Taxonomy" id="104408"/>
    <lineage>
        <taxon>Eukaryota</taxon>
        <taxon>Fungi</taxon>
        <taxon>Dikarya</taxon>
        <taxon>Basidiomycota</taxon>
        <taxon>Agaricomycotina</taxon>
        <taxon>Tremellomycetes</taxon>
        <taxon>Filobasidiales</taxon>
        <taxon>Filobasidiaceae</taxon>
        <taxon>Naganishia</taxon>
    </lineage>
</organism>
<dbReference type="GO" id="GO:0016491">
    <property type="term" value="F:oxidoreductase activity"/>
    <property type="evidence" value="ECO:0007669"/>
    <property type="project" value="InterPro"/>
</dbReference>
<evidence type="ECO:0000259" key="1">
    <source>
        <dbReference type="SMART" id="SM00829"/>
    </source>
</evidence>
<dbReference type="AlphaFoldDB" id="A0A8H3TW81"/>
<dbReference type="GO" id="GO:0005739">
    <property type="term" value="C:mitochondrion"/>
    <property type="evidence" value="ECO:0007669"/>
    <property type="project" value="TreeGrafter"/>
</dbReference>
<dbReference type="SUPFAM" id="SSF51735">
    <property type="entry name" value="NAD(P)-binding Rossmann-fold domains"/>
    <property type="match status" value="1"/>
</dbReference>
<dbReference type="InterPro" id="IPR013154">
    <property type="entry name" value="ADH-like_N"/>
</dbReference>
<dbReference type="Proteomes" id="UP000620104">
    <property type="component" value="Unassembled WGS sequence"/>
</dbReference>
<dbReference type="InterPro" id="IPR050700">
    <property type="entry name" value="YIM1/Zinc_Alcohol_DH_Fams"/>
</dbReference>
<dbReference type="Pfam" id="PF08240">
    <property type="entry name" value="ADH_N"/>
    <property type="match status" value="1"/>
</dbReference>
<evidence type="ECO:0000313" key="2">
    <source>
        <dbReference type="EMBL" id="GHJ88726.1"/>
    </source>
</evidence>
<proteinExistence type="predicted"/>
<dbReference type="InterPro" id="IPR011032">
    <property type="entry name" value="GroES-like_sf"/>
</dbReference>
<dbReference type="InterPro" id="IPR036291">
    <property type="entry name" value="NAD(P)-bd_dom_sf"/>
</dbReference>
<feature type="domain" description="Enoyl reductase (ER)" evidence="1">
    <location>
        <begin position="18"/>
        <end position="345"/>
    </location>
</feature>
<name>A0A8H3TW81_9TREE</name>
<accession>A0A8H3TW81</accession>
<dbReference type="Pfam" id="PF13602">
    <property type="entry name" value="ADH_zinc_N_2"/>
    <property type="match status" value="1"/>
</dbReference>
<dbReference type="Gene3D" id="3.90.180.10">
    <property type="entry name" value="Medium-chain alcohol dehydrogenases, catalytic domain"/>
    <property type="match status" value="1"/>
</dbReference>
<dbReference type="OrthoDB" id="2581533at2759"/>
<sequence>MSAVSATAQRVWFQTTRGSPSDVLTVKEDAPIPKPGPTEVLVKVHSVSLNPVGYKLMEMLPWPMVKLPMIPEGDFAGWIADPNGHEDKWNINDEVIGLIEVPTRINQGKGAMAQYIVVEASRLVRKPASVPFDQASGLPTVGMTAHQGLFEHGNLQAHQRVMINGGSSSVGAVAIQLAKDHGATVVTSCSGPKMEMVKGFGADEVLDYTASPLGEQLAKLPPVDLVFDAIGTQSLYDACPSFLKPEGLYVSISLDVHGVGMLGTVKLALHTMSNFLRPTILGGTERPFKMIMMHWSEANLQDLAKSMDLGNLRVPIDSTYTSDRQGVMAAYEKLMSNKAKGKIIVDMQRP</sequence>
<dbReference type="InterPro" id="IPR020843">
    <property type="entry name" value="ER"/>
</dbReference>
<dbReference type="EMBL" id="BLZA01000030">
    <property type="protein sequence ID" value="GHJ88726.1"/>
    <property type="molecule type" value="Genomic_DNA"/>
</dbReference>
<reference evidence="2" key="1">
    <citation type="submission" date="2020-07" db="EMBL/GenBank/DDBJ databases">
        <title>Draft Genome Sequence of a Deep-Sea Yeast, Naganishia (Cryptococcus) liquefaciens strain N6.</title>
        <authorList>
            <person name="Han Y.W."/>
            <person name="Kajitani R."/>
            <person name="Morimoto H."/>
            <person name="Parhat M."/>
            <person name="Tsubouchi H."/>
            <person name="Bakenova O."/>
            <person name="Ogata M."/>
            <person name="Argunhan B."/>
            <person name="Aoki R."/>
            <person name="Kajiwara S."/>
            <person name="Itoh T."/>
            <person name="Iwasaki H."/>
        </authorList>
    </citation>
    <scope>NUCLEOTIDE SEQUENCE</scope>
    <source>
        <strain evidence="2">N6</strain>
    </source>
</reference>
<comment type="caution">
    <text evidence="2">The sequence shown here is derived from an EMBL/GenBank/DDBJ whole genome shotgun (WGS) entry which is preliminary data.</text>
</comment>
<dbReference type="SUPFAM" id="SSF50129">
    <property type="entry name" value="GroES-like"/>
    <property type="match status" value="1"/>
</dbReference>
<evidence type="ECO:0000313" key="3">
    <source>
        <dbReference type="Proteomes" id="UP000620104"/>
    </source>
</evidence>
<gene>
    <name evidence="2" type="ORF">NliqN6_5128</name>
</gene>
<dbReference type="SMART" id="SM00829">
    <property type="entry name" value="PKS_ER"/>
    <property type="match status" value="1"/>
</dbReference>
<dbReference type="Gene3D" id="3.40.50.720">
    <property type="entry name" value="NAD(P)-binding Rossmann-like Domain"/>
    <property type="match status" value="1"/>
</dbReference>